<name>A0ACB6Z4N9_THEGA</name>
<sequence>MDAFEIAWFSSAFAFAYLVYALEPFEPPERPKGSLIPIKANGRVIRVPPAFVDVISDLSKFATKFELALKKAVPGLKSSSGTLWTARIVRGKKPELGKALQGMDDLRRGYSALLDRAVDAYDHGAEIQEDLKNYRKKQRAKMNEVQELMKEYWPDNSSWTLL</sequence>
<keyword evidence="2" id="KW-1185">Reference proteome</keyword>
<organism evidence="1 2">
    <name type="scientific">Thelephora ganbajun</name>
    <name type="common">Ganba fungus</name>
    <dbReference type="NCBI Taxonomy" id="370292"/>
    <lineage>
        <taxon>Eukaryota</taxon>
        <taxon>Fungi</taxon>
        <taxon>Dikarya</taxon>
        <taxon>Basidiomycota</taxon>
        <taxon>Agaricomycotina</taxon>
        <taxon>Agaricomycetes</taxon>
        <taxon>Thelephorales</taxon>
        <taxon>Thelephoraceae</taxon>
        <taxon>Thelephora</taxon>
    </lineage>
</organism>
<protein>
    <submittedName>
        <fullName evidence="1">Uncharacterized protein</fullName>
    </submittedName>
</protein>
<evidence type="ECO:0000313" key="1">
    <source>
        <dbReference type="EMBL" id="KAF9644620.1"/>
    </source>
</evidence>
<gene>
    <name evidence="1" type="ORF">BDM02DRAFT_3272284</name>
</gene>
<comment type="caution">
    <text evidence="1">The sequence shown here is derived from an EMBL/GenBank/DDBJ whole genome shotgun (WGS) entry which is preliminary data.</text>
</comment>
<reference evidence="1" key="2">
    <citation type="journal article" date="2020" name="Nat. Commun.">
        <title>Large-scale genome sequencing of mycorrhizal fungi provides insights into the early evolution of symbiotic traits.</title>
        <authorList>
            <person name="Miyauchi S."/>
            <person name="Kiss E."/>
            <person name="Kuo A."/>
            <person name="Drula E."/>
            <person name="Kohler A."/>
            <person name="Sanchez-Garcia M."/>
            <person name="Morin E."/>
            <person name="Andreopoulos B."/>
            <person name="Barry K.W."/>
            <person name="Bonito G."/>
            <person name="Buee M."/>
            <person name="Carver A."/>
            <person name="Chen C."/>
            <person name="Cichocki N."/>
            <person name="Clum A."/>
            <person name="Culley D."/>
            <person name="Crous P.W."/>
            <person name="Fauchery L."/>
            <person name="Girlanda M."/>
            <person name="Hayes R.D."/>
            <person name="Keri Z."/>
            <person name="LaButti K."/>
            <person name="Lipzen A."/>
            <person name="Lombard V."/>
            <person name="Magnuson J."/>
            <person name="Maillard F."/>
            <person name="Murat C."/>
            <person name="Nolan M."/>
            <person name="Ohm R.A."/>
            <person name="Pangilinan J."/>
            <person name="Pereira M.F."/>
            <person name="Perotto S."/>
            <person name="Peter M."/>
            <person name="Pfister S."/>
            <person name="Riley R."/>
            <person name="Sitrit Y."/>
            <person name="Stielow J.B."/>
            <person name="Szollosi G."/>
            <person name="Zifcakova L."/>
            <person name="Stursova M."/>
            <person name="Spatafora J.W."/>
            <person name="Tedersoo L."/>
            <person name="Vaario L.M."/>
            <person name="Yamada A."/>
            <person name="Yan M."/>
            <person name="Wang P."/>
            <person name="Xu J."/>
            <person name="Bruns T."/>
            <person name="Baldrian P."/>
            <person name="Vilgalys R."/>
            <person name="Dunand C."/>
            <person name="Henrissat B."/>
            <person name="Grigoriev I.V."/>
            <person name="Hibbett D."/>
            <person name="Nagy L.G."/>
            <person name="Martin F.M."/>
        </authorList>
    </citation>
    <scope>NUCLEOTIDE SEQUENCE</scope>
    <source>
        <strain evidence="1">P2</strain>
    </source>
</reference>
<accession>A0ACB6Z4N9</accession>
<evidence type="ECO:0000313" key="2">
    <source>
        <dbReference type="Proteomes" id="UP000886501"/>
    </source>
</evidence>
<reference evidence="1" key="1">
    <citation type="submission" date="2019-10" db="EMBL/GenBank/DDBJ databases">
        <authorList>
            <consortium name="DOE Joint Genome Institute"/>
            <person name="Kuo A."/>
            <person name="Miyauchi S."/>
            <person name="Kiss E."/>
            <person name="Drula E."/>
            <person name="Kohler A."/>
            <person name="Sanchez-Garcia M."/>
            <person name="Andreopoulos B."/>
            <person name="Barry K.W."/>
            <person name="Bonito G."/>
            <person name="Buee M."/>
            <person name="Carver A."/>
            <person name="Chen C."/>
            <person name="Cichocki N."/>
            <person name="Clum A."/>
            <person name="Culley D."/>
            <person name="Crous P.W."/>
            <person name="Fauchery L."/>
            <person name="Girlanda M."/>
            <person name="Hayes R."/>
            <person name="Keri Z."/>
            <person name="Labutti K."/>
            <person name="Lipzen A."/>
            <person name="Lombard V."/>
            <person name="Magnuson J."/>
            <person name="Maillard F."/>
            <person name="Morin E."/>
            <person name="Murat C."/>
            <person name="Nolan M."/>
            <person name="Ohm R."/>
            <person name="Pangilinan J."/>
            <person name="Pereira M."/>
            <person name="Perotto S."/>
            <person name="Peter M."/>
            <person name="Riley R."/>
            <person name="Sitrit Y."/>
            <person name="Stielow B."/>
            <person name="Szollosi G."/>
            <person name="Zifcakova L."/>
            <person name="Stursova M."/>
            <person name="Spatafora J.W."/>
            <person name="Tedersoo L."/>
            <person name="Vaario L.-M."/>
            <person name="Yamada A."/>
            <person name="Yan M."/>
            <person name="Wang P."/>
            <person name="Xu J."/>
            <person name="Bruns T."/>
            <person name="Baldrian P."/>
            <person name="Vilgalys R."/>
            <person name="Henrissat B."/>
            <person name="Grigoriev I.V."/>
            <person name="Hibbett D."/>
            <person name="Nagy L.G."/>
            <person name="Martin F.M."/>
        </authorList>
    </citation>
    <scope>NUCLEOTIDE SEQUENCE</scope>
    <source>
        <strain evidence="1">P2</strain>
    </source>
</reference>
<dbReference type="Proteomes" id="UP000886501">
    <property type="component" value="Unassembled WGS sequence"/>
</dbReference>
<dbReference type="EMBL" id="MU118127">
    <property type="protein sequence ID" value="KAF9644620.1"/>
    <property type="molecule type" value="Genomic_DNA"/>
</dbReference>
<proteinExistence type="predicted"/>